<dbReference type="Proteomes" id="UP000287144">
    <property type="component" value="Unassembled WGS sequence"/>
</dbReference>
<accession>A0A428S3Q7</accession>
<comment type="caution">
    <text evidence="1">The sequence shown here is derived from an EMBL/GenBank/DDBJ whole genome shotgun (WGS) entry which is preliminary data.</text>
</comment>
<dbReference type="AlphaFoldDB" id="A0A428S3Q7"/>
<dbReference type="EMBL" id="NKCK01000352">
    <property type="protein sequence ID" value="RSL84266.1"/>
    <property type="molecule type" value="Genomic_DNA"/>
</dbReference>
<proteinExistence type="predicted"/>
<gene>
    <name evidence="1" type="ORF">CEP52_016479</name>
</gene>
<evidence type="ECO:0000313" key="1">
    <source>
        <dbReference type="EMBL" id="RSL84266.1"/>
    </source>
</evidence>
<name>A0A428S3Q7_9HYPO</name>
<organism evidence="1 2">
    <name type="scientific">Fusarium oligoseptatum</name>
    <dbReference type="NCBI Taxonomy" id="2604345"/>
    <lineage>
        <taxon>Eukaryota</taxon>
        <taxon>Fungi</taxon>
        <taxon>Dikarya</taxon>
        <taxon>Ascomycota</taxon>
        <taxon>Pezizomycotina</taxon>
        <taxon>Sordariomycetes</taxon>
        <taxon>Hypocreomycetidae</taxon>
        <taxon>Hypocreales</taxon>
        <taxon>Nectriaceae</taxon>
        <taxon>Fusarium</taxon>
        <taxon>Fusarium solani species complex</taxon>
    </lineage>
</organism>
<evidence type="ECO:0000313" key="2">
    <source>
        <dbReference type="Proteomes" id="UP000287144"/>
    </source>
</evidence>
<sequence length="240" mass="26698">MPSPFRPPQVSALVLNSPSVNLFLTFDSIPNIIPNPDHDSTTILDAIDALKETCQHLASLNDRIKQVLTTAHIQDLDWTRTNESFTRLEDVARFLSQIATVRINEMHHRAERGTSLLEATELRQARLRNEMASGWIGAPVSVRQSGEQLSLVHFPSIQTVMSTWHHTTKWRKGAERQDVSDAPSYLVEVGDGGHKERVVWARGVLLGLGASEGGGSKGMQRWVFEAWKGLTETGCFVHLG</sequence>
<protein>
    <submittedName>
        <fullName evidence="1">Uncharacterized protein</fullName>
    </submittedName>
</protein>
<reference evidence="1 2" key="1">
    <citation type="submission" date="2017-06" db="EMBL/GenBank/DDBJ databases">
        <title>Comparative genomic analysis of Ambrosia Fusariam Clade fungi.</title>
        <authorList>
            <person name="Stajich J.E."/>
            <person name="Carrillo J."/>
            <person name="Kijimoto T."/>
            <person name="Eskalen A."/>
            <person name="O'Donnell K."/>
            <person name="Kasson M."/>
        </authorList>
    </citation>
    <scope>NUCLEOTIDE SEQUENCE [LARGE SCALE GENOMIC DNA]</scope>
    <source>
        <strain evidence="1 2">NRRL62579</strain>
    </source>
</reference>
<keyword evidence="2" id="KW-1185">Reference proteome</keyword>